<evidence type="ECO:0000256" key="1">
    <source>
        <dbReference type="ARBA" id="ARBA00005495"/>
    </source>
</evidence>
<keyword evidence="3" id="KW-0862">Zinc</keyword>
<dbReference type="Proteomes" id="UP000031368">
    <property type="component" value="Plasmid pRgalR602c"/>
</dbReference>
<reference evidence="5 6" key="1">
    <citation type="submission" date="2013-11" db="EMBL/GenBank/DDBJ databases">
        <title>Complete genome sequence of Rhizobium gallicum bv. gallicum R602.</title>
        <authorList>
            <person name="Bustos P."/>
            <person name="Santamaria R.I."/>
            <person name="Lozano L."/>
            <person name="Acosta J.L."/>
            <person name="Ormeno-Orrillo E."/>
            <person name="Rogel M.A."/>
            <person name="Romero D."/>
            <person name="Cevallos M.A."/>
            <person name="Martinez-Romero E."/>
            <person name="Gonzalez V."/>
        </authorList>
    </citation>
    <scope>NUCLEOTIDE SEQUENCE [LARGE SCALE GENOMIC DNA]</scope>
    <source>
        <strain evidence="5 6">R602</strain>
        <plasmid evidence="5 6">pRgalR602c</plasmid>
    </source>
</reference>
<dbReference type="PANTHER" id="PTHR28620">
    <property type="entry name" value="CENTROMERE PROTEIN V"/>
    <property type="match status" value="1"/>
</dbReference>
<feature type="domain" description="CENP-V/GFA" evidence="4">
    <location>
        <begin position="12"/>
        <end position="134"/>
    </location>
</feature>
<comment type="similarity">
    <text evidence="1">Belongs to the Gfa family.</text>
</comment>
<dbReference type="SUPFAM" id="SSF51316">
    <property type="entry name" value="Mss4-like"/>
    <property type="match status" value="1"/>
</dbReference>
<dbReference type="EMBL" id="CP006880">
    <property type="protein sequence ID" value="AJD45645.1"/>
    <property type="molecule type" value="Genomic_DNA"/>
</dbReference>
<gene>
    <name evidence="5" type="ORF">RGR602_PC01619</name>
</gene>
<dbReference type="InterPro" id="IPR011057">
    <property type="entry name" value="Mss4-like_sf"/>
</dbReference>
<name>A0A0B4XFV4_9HYPH</name>
<dbReference type="KEGG" id="rga:RGR602_PC01619"/>
<keyword evidence="6" id="KW-1185">Reference proteome</keyword>
<dbReference type="InterPro" id="IPR006913">
    <property type="entry name" value="CENP-V/GFA"/>
</dbReference>
<evidence type="ECO:0000256" key="3">
    <source>
        <dbReference type="ARBA" id="ARBA00022833"/>
    </source>
</evidence>
<dbReference type="GO" id="GO:0046872">
    <property type="term" value="F:metal ion binding"/>
    <property type="evidence" value="ECO:0007669"/>
    <property type="project" value="UniProtKB-KW"/>
</dbReference>
<evidence type="ECO:0000313" key="6">
    <source>
        <dbReference type="Proteomes" id="UP000031368"/>
    </source>
</evidence>
<evidence type="ECO:0000259" key="4">
    <source>
        <dbReference type="PROSITE" id="PS51891"/>
    </source>
</evidence>
<keyword evidence="5" id="KW-0456">Lyase</keyword>
<organism evidence="5 6">
    <name type="scientific">Rhizobium gallicum bv. gallicum R602sp</name>
    <dbReference type="NCBI Taxonomy" id="1041138"/>
    <lineage>
        <taxon>Bacteria</taxon>
        <taxon>Pseudomonadati</taxon>
        <taxon>Pseudomonadota</taxon>
        <taxon>Alphaproteobacteria</taxon>
        <taxon>Hyphomicrobiales</taxon>
        <taxon>Rhizobiaceae</taxon>
        <taxon>Rhizobium/Agrobacterium group</taxon>
        <taxon>Rhizobium</taxon>
    </lineage>
</organism>
<dbReference type="InterPro" id="IPR052355">
    <property type="entry name" value="CENP-V-like"/>
</dbReference>
<geneLocation type="plasmid" evidence="5 6">
    <name>pRgalR602c</name>
</geneLocation>
<protein>
    <submittedName>
        <fullName evidence="5">GFA family glutathione-dependent formaldehyde-activating protein</fullName>
        <ecNumber evidence="5">4.4.1.22</ecNumber>
    </submittedName>
</protein>
<keyword evidence="2" id="KW-0479">Metal-binding</keyword>
<dbReference type="PROSITE" id="PS51891">
    <property type="entry name" value="CENP_V_GFA"/>
    <property type="match status" value="1"/>
</dbReference>
<dbReference type="Gene3D" id="2.170.150.70">
    <property type="match status" value="1"/>
</dbReference>
<dbReference type="GO" id="GO:0051907">
    <property type="term" value="F:S-(hydroxymethyl)glutathione synthase activity"/>
    <property type="evidence" value="ECO:0007669"/>
    <property type="project" value="UniProtKB-EC"/>
</dbReference>
<sequence>MGRPVRIVPKITRGTCHCGAVRWEYRGDIPDATICNCTVCRRYGVLWTYGYDGQEIAVEDPGNAMAAYICGSRRISFNFCKLCGNLIAWRSLRPNDNGRTRIAVNLRLADPQQVAEVPLRRFDGLHSFHDLPLDGRTVADVWF</sequence>
<dbReference type="EC" id="4.4.1.22" evidence="5"/>
<evidence type="ECO:0000256" key="2">
    <source>
        <dbReference type="ARBA" id="ARBA00022723"/>
    </source>
</evidence>
<dbReference type="Pfam" id="PF04828">
    <property type="entry name" value="GFA"/>
    <property type="match status" value="1"/>
</dbReference>
<keyword evidence="5" id="KW-0614">Plasmid</keyword>
<dbReference type="PANTHER" id="PTHR28620:SF1">
    <property type="entry name" value="CENP-V_GFA DOMAIN-CONTAINING PROTEIN"/>
    <property type="match status" value="1"/>
</dbReference>
<dbReference type="AlphaFoldDB" id="A0A0B4XFV4"/>
<evidence type="ECO:0000313" key="5">
    <source>
        <dbReference type="EMBL" id="AJD45645.1"/>
    </source>
</evidence>
<dbReference type="HOGENOM" id="CLU_055491_7_1_5"/>
<proteinExistence type="inferred from homology"/>
<accession>A0A0B4XFV4</accession>